<sequence length="118" mass="13488">MKFMKLGKPDTFQAKGGNNVRVEDYNKKSSVVDRRHLIWSNKMDDFLVDMFLEEKLKGQKISGIFAKSAYREAERAVSNMFNLSCNSAHVKNQVKTLKKHLVDDVLKLSGFGFNCLLV</sequence>
<gene>
    <name evidence="2" type="ORF">ACH5RR_003288</name>
</gene>
<comment type="caution">
    <text evidence="2">The sequence shown here is derived from an EMBL/GenBank/DDBJ whole genome shotgun (WGS) entry which is preliminary data.</text>
</comment>
<dbReference type="Pfam" id="PF12776">
    <property type="entry name" value="Myb_DNA-bind_3"/>
    <property type="match status" value="1"/>
</dbReference>
<dbReference type="InterPro" id="IPR024752">
    <property type="entry name" value="Myb/SANT-like_dom"/>
</dbReference>
<dbReference type="PANTHER" id="PTHR46929:SF3">
    <property type="entry name" value="MYB_SANT-LIKE DOMAIN-CONTAINING PROTEIN"/>
    <property type="match status" value="1"/>
</dbReference>
<dbReference type="PANTHER" id="PTHR46929">
    <property type="entry name" value="EXPRESSED PROTEIN"/>
    <property type="match status" value="1"/>
</dbReference>
<evidence type="ECO:0000259" key="1">
    <source>
        <dbReference type="Pfam" id="PF12776"/>
    </source>
</evidence>
<evidence type="ECO:0000313" key="3">
    <source>
        <dbReference type="Proteomes" id="UP001630127"/>
    </source>
</evidence>
<organism evidence="2 3">
    <name type="scientific">Cinchona calisaya</name>
    <dbReference type="NCBI Taxonomy" id="153742"/>
    <lineage>
        <taxon>Eukaryota</taxon>
        <taxon>Viridiplantae</taxon>
        <taxon>Streptophyta</taxon>
        <taxon>Embryophyta</taxon>
        <taxon>Tracheophyta</taxon>
        <taxon>Spermatophyta</taxon>
        <taxon>Magnoliopsida</taxon>
        <taxon>eudicotyledons</taxon>
        <taxon>Gunneridae</taxon>
        <taxon>Pentapetalae</taxon>
        <taxon>asterids</taxon>
        <taxon>lamiids</taxon>
        <taxon>Gentianales</taxon>
        <taxon>Rubiaceae</taxon>
        <taxon>Cinchonoideae</taxon>
        <taxon>Cinchoneae</taxon>
        <taxon>Cinchona</taxon>
    </lineage>
</organism>
<reference evidence="2 3" key="1">
    <citation type="submission" date="2024-11" db="EMBL/GenBank/DDBJ databases">
        <title>A near-complete genome assembly of Cinchona calisaya.</title>
        <authorList>
            <person name="Lian D.C."/>
            <person name="Zhao X.W."/>
            <person name="Wei L."/>
        </authorList>
    </citation>
    <scope>NUCLEOTIDE SEQUENCE [LARGE SCALE GENOMIC DNA]</scope>
    <source>
        <tissue evidence="2">Nenye</tissue>
    </source>
</reference>
<evidence type="ECO:0000313" key="2">
    <source>
        <dbReference type="EMBL" id="KAL3534827.1"/>
    </source>
</evidence>
<dbReference type="Proteomes" id="UP001630127">
    <property type="component" value="Unassembled WGS sequence"/>
</dbReference>
<accession>A0ABD3AUD8</accession>
<dbReference type="AlphaFoldDB" id="A0ABD3AUD8"/>
<feature type="domain" description="Myb/SANT-like" evidence="1">
    <location>
        <begin position="39"/>
        <end position="114"/>
    </location>
</feature>
<proteinExistence type="predicted"/>
<dbReference type="EMBL" id="JBJUIK010000002">
    <property type="protein sequence ID" value="KAL3534827.1"/>
    <property type="molecule type" value="Genomic_DNA"/>
</dbReference>
<protein>
    <recommendedName>
        <fullName evidence="1">Myb/SANT-like domain-containing protein</fullName>
    </recommendedName>
</protein>
<keyword evidence="3" id="KW-1185">Reference proteome</keyword>
<name>A0ABD3AUD8_9GENT</name>